<dbReference type="PANTHER" id="PTHR34071">
    <property type="entry name" value="5-NITROIMIDAZOLE ANTIBIOTICS RESISTANCE PROTEIN, NIMA-FAMILY-RELATED PROTEIN-RELATED"/>
    <property type="match status" value="1"/>
</dbReference>
<dbReference type="InterPro" id="IPR012349">
    <property type="entry name" value="Split_barrel_FMN-bd"/>
</dbReference>
<dbReference type="InterPro" id="IPR024747">
    <property type="entry name" value="Pyridox_Oxase-rel"/>
</dbReference>
<dbReference type="PANTHER" id="PTHR34071:SF2">
    <property type="entry name" value="FLAVIN-NUCLEOTIDE-BINDING PROTEIN"/>
    <property type="match status" value="1"/>
</dbReference>
<sequence length="191" mass="21698">MRRKDREVTNIIEILQIIEKAKVLHLALFDADYPYIVPLHYGYEYTEGILIFYMHCAKEGHKLDLIRSNPNVCIEVESDVELISGGDVACKYGISLPSCGSFLTFRWSGSVPAVRKEKRMYFDAKEFGKRLHDVRTSRGITQEELAVRLGLASKQHVSTDYLLMGSEPSKEEVKNDLLSIISELSTIAKKI</sequence>
<comment type="caution">
    <text evidence="1">The sequence shown here is derived from an EMBL/GenBank/DDBJ whole genome shotgun (WGS) entry which is preliminary data.</text>
</comment>
<organism evidence="1 2">
    <name type="scientific">Laedolimicola intestinihominis</name>
    <dbReference type="NCBI Taxonomy" id="3133166"/>
    <lineage>
        <taxon>Bacteria</taxon>
        <taxon>Bacillati</taxon>
        <taxon>Bacillota</taxon>
        <taxon>Clostridia</taxon>
        <taxon>Lachnospirales</taxon>
        <taxon>Lachnospiraceae</taxon>
        <taxon>Laedolimicola</taxon>
    </lineage>
</organism>
<accession>A0ABV1FD20</accession>
<dbReference type="Gene3D" id="2.30.110.10">
    <property type="entry name" value="Electron Transport, Fmn-binding Protein, Chain A"/>
    <property type="match status" value="1"/>
</dbReference>
<dbReference type="RefSeq" id="WP_349163544.1">
    <property type="nucleotide sequence ID" value="NZ_JBBMFE010000001.1"/>
</dbReference>
<dbReference type="SUPFAM" id="SSF47413">
    <property type="entry name" value="lambda repressor-like DNA-binding domains"/>
    <property type="match status" value="1"/>
</dbReference>
<dbReference type="CDD" id="cd00093">
    <property type="entry name" value="HTH_XRE"/>
    <property type="match status" value="1"/>
</dbReference>
<name>A0ABV1FD20_9FIRM</name>
<dbReference type="InterPro" id="IPR010982">
    <property type="entry name" value="Lambda_DNA-bd_dom_sf"/>
</dbReference>
<gene>
    <name evidence="1" type="ORF">WMO29_02095</name>
</gene>
<keyword evidence="2" id="KW-1185">Reference proteome</keyword>
<dbReference type="SUPFAM" id="SSF50475">
    <property type="entry name" value="FMN-binding split barrel"/>
    <property type="match status" value="1"/>
</dbReference>
<dbReference type="Proteomes" id="UP001438008">
    <property type="component" value="Unassembled WGS sequence"/>
</dbReference>
<dbReference type="EMBL" id="JBBMFE010000001">
    <property type="protein sequence ID" value="MEQ2471294.1"/>
    <property type="molecule type" value="Genomic_DNA"/>
</dbReference>
<evidence type="ECO:0000313" key="1">
    <source>
        <dbReference type="EMBL" id="MEQ2471294.1"/>
    </source>
</evidence>
<proteinExistence type="predicted"/>
<evidence type="ECO:0000313" key="2">
    <source>
        <dbReference type="Proteomes" id="UP001438008"/>
    </source>
</evidence>
<protein>
    <submittedName>
        <fullName evidence="1">Pyridoxamine 5'-phosphate oxidase family protein</fullName>
    </submittedName>
</protein>
<dbReference type="InterPro" id="IPR001387">
    <property type="entry name" value="Cro/C1-type_HTH"/>
</dbReference>
<dbReference type="Pfam" id="PF12900">
    <property type="entry name" value="Pyridox_ox_2"/>
    <property type="match status" value="1"/>
</dbReference>
<dbReference type="Gene3D" id="1.10.260.40">
    <property type="entry name" value="lambda repressor-like DNA-binding domains"/>
    <property type="match status" value="1"/>
</dbReference>
<reference evidence="1 2" key="1">
    <citation type="submission" date="2024-03" db="EMBL/GenBank/DDBJ databases">
        <title>Human intestinal bacterial collection.</title>
        <authorList>
            <person name="Pauvert C."/>
            <person name="Hitch T.C.A."/>
            <person name="Clavel T."/>
        </authorList>
    </citation>
    <scope>NUCLEOTIDE SEQUENCE [LARGE SCALE GENOMIC DNA]</scope>
    <source>
        <strain evidence="1 2">CLA-AA-H132</strain>
    </source>
</reference>